<evidence type="ECO:0000313" key="12">
    <source>
        <dbReference type="Proteomes" id="UP001527052"/>
    </source>
</evidence>
<comment type="similarity">
    <text evidence="9 10">Belongs to the peptidase M15D family.</text>
</comment>
<dbReference type="InterPro" id="IPR000755">
    <property type="entry name" value="A_A_dipeptidase"/>
</dbReference>
<keyword evidence="2 9" id="KW-0645">Protease</keyword>
<feature type="binding site" evidence="9">
    <location>
        <position position="140"/>
    </location>
    <ligand>
        <name>Zn(2+)</name>
        <dbReference type="ChEBI" id="CHEBI:29105"/>
        <note>catalytic</note>
    </ligand>
</feature>
<organism evidence="11 12">
    <name type="scientific">Lysinibacillus xylanilyticus</name>
    <dbReference type="NCBI Taxonomy" id="582475"/>
    <lineage>
        <taxon>Bacteria</taxon>
        <taxon>Bacillati</taxon>
        <taxon>Bacillota</taxon>
        <taxon>Bacilli</taxon>
        <taxon>Bacillales</taxon>
        <taxon>Bacillaceae</taxon>
        <taxon>Lysinibacillus</taxon>
    </lineage>
</organism>
<dbReference type="InterPro" id="IPR009045">
    <property type="entry name" value="Zn_M74/Hedgehog-like"/>
</dbReference>
<dbReference type="PANTHER" id="PTHR43126">
    <property type="entry name" value="D-ALANYL-D-ALANINE DIPEPTIDASE"/>
    <property type="match status" value="1"/>
</dbReference>
<dbReference type="Proteomes" id="UP001527052">
    <property type="component" value="Unassembled WGS sequence"/>
</dbReference>
<feature type="binding site" evidence="9">
    <location>
        <position position="147"/>
    </location>
    <ligand>
        <name>Zn(2+)</name>
        <dbReference type="ChEBI" id="CHEBI:29105"/>
        <note>catalytic</note>
    </ligand>
</feature>
<comment type="caution">
    <text evidence="11">The sequence shown here is derived from an EMBL/GenBank/DDBJ whole genome shotgun (WGS) entry which is preliminary data.</text>
</comment>
<feature type="binding site" evidence="9">
    <location>
        <position position="211"/>
    </location>
    <ligand>
        <name>Zn(2+)</name>
        <dbReference type="ChEBI" id="CHEBI:29105"/>
        <note>catalytic</note>
    </ligand>
</feature>
<keyword evidence="12" id="KW-1185">Reference proteome</keyword>
<accession>A0ABT4EL94</accession>
<keyword evidence="5 9" id="KW-0862">Zinc</keyword>
<dbReference type="CDD" id="cd14843">
    <property type="entry name" value="D-Ala-D-Ala_dipeptidase_like"/>
    <property type="match status" value="1"/>
</dbReference>
<dbReference type="HAMAP" id="MF_01924">
    <property type="entry name" value="A_A_dipeptidase"/>
    <property type="match status" value="1"/>
</dbReference>
<comment type="function">
    <text evidence="9 10">Catalyzes hydrolysis of the D-alanyl-D-alanine dipeptide.</text>
</comment>
<comment type="cofactor">
    <cofactor evidence="9">
        <name>Zn(2+)</name>
        <dbReference type="ChEBI" id="CHEBI:29105"/>
    </cofactor>
    <text evidence="9">Binds 1 zinc ion per subunit.</text>
</comment>
<reference evidence="11 12" key="1">
    <citation type="submission" date="2022-05" db="EMBL/GenBank/DDBJ databases">
        <title>Genome Sequencing of Bee-Associated Microbes.</title>
        <authorList>
            <person name="Dunlap C."/>
        </authorList>
    </citation>
    <scope>NUCLEOTIDE SEQUENCE [LARGE SCALE GENOMIC DNA]</scope>
    <source>
        <strain evidence="11 12">NRRL BD-083</strain>
    </source>
</reference>
<evidence type="ECO:0000256" key="1">
    <source>
        <dbReference type="ARBA" id="ARBA00001362"/>
    </source>
</evidence>
<feature type="active site" description="Proton donor/acceptor" evidence="9">
    <location>
        <position position="208"/>
    </location>
</feature>
<evidence type="ECO:0000256" key="7">
    <source>
        <dbReference type="ARBA" id="ARBA00023049"/>
    </source>
</evidence>
<dbReference type="Gene3D" id="3.30.1380.10">
    <property type="match status" value="1"/>
</dbReference>
<evidence type="ECO:0000256" key="4">
    <source>
        <dbReference type="ARBA" id="ARBA00022801"/>
    </source>
</evidence>
<dbReference type="EMBL" id="JAMDLZ010000008">
    <property type="protein sequence ID" value="MCY9546397.1"/>
    <property type="molecule type" value="Genomic_DNA"/>
</dbReference>
<name>A0ABT4EL94_9BACI</name>
<evidence type="ECO:0000256" key="3">
    <source>
        <dbReference type="ARBA" id="ARBA00022723"/>
    </source>
</evidence>
<keyword evidence="7 9" id="KW-0482">Metalloprotease</keyword>
<evidence type="ECO:0000256" key="9">
    <source>
        <dbReference type="HAMAP-Rule" id="MF_01924"/>
    </source>
</evidence>
<dbReference type="EC" id="3.4.13.22" evidence="9 10"/>
<dbReference type="Pfam" id="PF01427">
    <property type="entry name" value="Peptidase_M15"/>
    <property type="match status" value="1"/>
</dbReference>
<gene>
    <name evidence="11" type="ORF">M5W82_05485</name>
</gene>
<evidence type="ECO:0000313" key="11">
    <source>
        <dbReference type="EMBL" id="MCY9546397.1"/>
    </source>
</evidence>
<keyword evidence="8 10" id="KW-0961">Cell wall biogenesis/degradation</keyword>
<evidence type="ECO:0000256" key="2">
    <source>
        <dbReference type="ARBA" id="ARBA00022670"/>
    </source>
</evidence>
<evidence type="ECO:0000256" key="8">
    <source>
        <dbReference type="ARBA" id="ARBA00023316"/>
    </source>
</evidence>
<evidence type="ECO:0000256" key="10">
    <source>
        <dbReference type="PIRNR" id="PIRNR026671"/>
    </source>
</evidence>
<evidence type="ECO:0000256" key="5">
    <source>
        <dbReference type="ARBA" id="ARBA00022833"/>
    </source>
</evidence>
<proteinExistence type="inferred from homology"/>
<feature type="site" description="Transition state stabilizer" evidence="9">
    <location>
        <position position="91"/>
    </location>
</feature>
<evidence type="ECO:0000256" key="6">
    <source>
        <dbReference type="ARBA" id="ARBA00022997"/>
    </source>
</evidence>
<protein>
    <recommendedName>
        <fullName evidence="9 10">D-alanyl-D-alanine dipeptidase</fullName>
        <shortName evidence="9 10">D-Ala-D-Ala dipeptidase</shortName>
        <ecNumber evidence="9 10">3.4.13.22</ecNumber>
    </recommendedName>
</protein>
<dbReference type="PIRSF" id="PIRSF026671">
    <property type="entry name" value="AA_dipeptidase"/>
    <property type="match status" value="1"/>
</dbReference>
<keyword evidence="4 9" id="KW-0378">Hydrolase</keyword>
<dbReference type="RefSeq" id="WP_268636672.1">
    <property type="nucleotide sequence ID" value="NZ_JAMDLZ010000008.1"/>
</dbReference>
<dbReference type="SUPFAM" id="SSF55166">
    <property type="entry name" value="Hedgehog/DD-peptidase"/>
    <property type="match status" value="1"/>
</dbReference>
<comment type="catalytic activity">
    <reaction evidence="1 9 10">
        <text>D-alanyl-D-alanine + H2O = 2 D-alanine</text>
        <dbReference type="Rhea" id="RHEA:20661"/>
        <dbReference type="ChEBI" id="CHEBI:15377"/>
        <dbReference type="ChEBI" id="CHEBI:57416"/>
        <dbReference type="ChEBI" id="CHEBI:57822"/>
        <dbReference type="EC" id="3.4.13.22"/>
    </reaction>
</comment>
<dbReference type="PANTHER" id="PTHR43126:SF2">
    <property type="entry name" value="D-ALANYL-D-ALANINE DIPEPTIDASE"/>
    <property type="match status" value="1"/>
</dbReference>
<keyword evidence="3 9" id="KW-0479">Metal-binding</keyword>
<sequence length="248" mass="28892">MCTIYDAVFQPIEVNKTSIRDSTPAIRENGEPLIKIGEEHSRIFIKPIYYHQKIPNSLQAIYLRQSVYERLTQALLLLSKNYSLILYDGYRPFQVQQFLFTSFSKQIAQRFPHFTEQEIIKETLKYVAFPSIDHAHFAPHLTGGAIDVTLGDLDGNALNIGTAFDEISEKSATRYFEQHPEEDWEACVHRRLLYNCMTMVGFTNYSEEWWHYDFNNVSWARRVGAQEASYGAVEAIIQDNKVKEFRFL</sequence>
<keyword evidence="6 9" id="KW-0224">Dipeptidase</keyword>